<dbReference type="AlphaFoldDB" id="A0A1G7U017"/>
<accession>A0A1G7U017</accession>
<proteinExistence type="predicted"/>
<sequence length="591" mass="67883">MSVSDPDASYTYQPGTFSVPERGEIRIEGCPPSIDDQLRRASFEQESDNVFVKTQESLDDRNKEYRVVKVRVDGPVLHVTARDNVGIVSLTPRSKLRIEPKIDWDYIFDMLLAVHGRKRSVEYHGIPLDEFRTEDVHLEDVFLILAINYLNGLETIHRNGFVRRLETRRADLEQPRGVIDIEQSLVNQAEGRAQQHCLLKEVNYDNAANSLLHYAGTHLLRLFRQYEDEYDHQAYYHIFSQVHQEVRHLEELDVTSGRRRIPEYRRFSLHDLPKQRHYYRQAVEVAKAVVASSLGTPAMEGNRELVVDYVLNMESLFEQYSQVAIEDELDAIKTCDRLDQTANVSAVRSPTLQPFEKEGQVFHQPDHAVEEGDETLAVLDSKYYAEGKDPVKSGGSRSRLFSYAYLLNTPRMGFLTPLGEPRTRTVAQTGAELQVISPDSDLFSLDGYHACVRNYLHESLADVYPALDVYRAVEEHALCLDQHDASALDRLTDPDGPFDFSNVHEFSLRVINAAADTLSTQYRSRSDLEQDGKWTRRQIETQCRERSAEFTTCVPVFRRENREERIDLYFVTRGEDGKPTDVSAEGDFRLL</sequence>
<evidence type="ECO:0000313" key="1">
    <source>
        <dbReference type="EMBL" id="SDG40876.1"/>
    </source>
</evidence>
<dbReference type="Proteomes" id="UP000199076">
    <property type="component" value="Unassembled WGS sequence"/>
</dbReference>
<keyword evidence="1" id="KW-0255">Endonuclease</keyword>
<evidence type="ECO:0000313" key="2">
    <source>
        <dbReference type="Proteomes" id="UP000199076"/>
    </source>
</evidence>
<dbReference type="Pfam" id="PF10117">
    <property type="entry name" value="McrBC"/>
    <property type="match status" value="1"/>
</dbReference>
<dbReference type="InterPro" id="IPR019292">
    <property type="entry name" value="McrC"/>
</dbReference>
<dbReference type="EMBL" id="FNBK01000034">
    <property type="protein sequence ID" value="SDG40876.1"/>
    <property type="molecule type" value="Genomic_DNA"/>
</dbReference>
<keyword evidence="1" id="KW-0540">Nuclease</keyword>
<dbReference type="OrthoDB" id="255436at2157"/>
<keyword evidence="2" id="KW-1185">Reference proteome</keyword>
<dbReference type="GO" id="GO:0004519">
    <property type="term" value="F:endonuclease activity"/>
    <property type="evidence" value="ECO:0007669"/>
    <property type="project" value="UniProtKB-KW"/>
</dbReference>
<name>A0A1G7U017_9EURY</name>
<gene>
    <name evidence="1" type="ORF">SAMN05216218_1348</name>
</gene>
<reference evidence="2" key="1">
    <citation type="submission" date="2016-10" db="EMBL/GenBank/DDBJ databases">
        <authorList>
            <person name="Varghese N."/>
            <person name="Submissions S."/>
        </authorList>
    </citation>
    <scope>NUCLEOTIDE SEQUENCE [LARGE SCALE GENOMIC DNA]</scope>
    <source>
        <strain evidence="2">IBRC-M 10760</strain>
    </source>
</reference>
<keyword evidence="1" id="KW-0378">Hydrolase</keyword>
<dbReference type="STRING" id="660518.SAMN05216218_1348"/>
<dbReference type="RefSeq" id="WP_092695730.1">
    <property type="nucleotide sequence ID" value="NZ_FNBK01000034.1"/>
</dbReference>
<organism evidence="1 2">
    <name type="scientific">Halorientalis regularis</name>
    <dbReference type="NCBI Taxonomy" id="660518"/>
    <lineage>
        <taxon>Archaea</taxon>
        <taxon>Methanobacteriati</taxon>
        <taxon>Methanobacteriota</taxon>
        <taxon>Stenosarchaea group</taxon>
        <taxon>Halobacteria</taxon>
        <taxon>Halobacteriales</taxon>
        <taxon>Haloarculaceae</taxon>
        <taxon>Halorientalis</taxon>
    </lineage>
</organism>
<protein>
    <submittedName>
        <fullName evidence="1">5-methylcytosine-specific restriction endonuclease McrBC, regulatory subunit McrC</fullName>
    </submittedName>
</protein>